<keyword evidence="3" id="KW-1185">Reference proteome</keyword>
<evidence type="ECO:0000313" key="2">
    <source>
        <dbReference type="EMBL" id="WUQ85223.1"/>
    </source>
</evidence>
<keyword evidence="1" id="KW-1133">Transmembrane helix</keyword>
<name>A0ABZ1U2H6_9ACTN</name>
<dbReference type="RefSeq" id="WP_328956007.1">
    <property type="nucleotide sequence ID" value="NZ_CP108110.1"/>
</dbReference>
<evidence type="ECO:0008006" key="4">
    <source>
        <dbReference type="Google" id="ProtNLM"/>
    </source>
</evidence>
<feature type="transmembrane region" description="Helical" evidence="1">
    <location>
        <begin position="164"/>
        <end position="186"/>
    </location>
</feature>
<gene>
    <name evidence="2" type="ORF">OHA16_21015</name>
</gene>
<dbReference type="Proteomes" id="UP001432222">
    <property type="component" value="Chromosome"/>
</dbReference>
<feature type="transmembrane region" description="Helical" evidence="1">
    <location>
        <begin position="37"/>
        <end position="59"/>
    </location>
</feature>
<evidence type="ECO:0000313" key="3">
    <source>
        <dbReference type="Proteomes" id="UP001432222"/>
    </source>
</evidence>
<sequence>MDELTFRSKDRFRWSWHFAALVGVAAAAAGARAVHDFGAAGLAWAIGGTAALALPALLLRGRWSTVGPSGITFHRPLARHGRTYPWHEIQWLEVYATDRRFGEFRTLQVHFADGRSRFLNGLVQDRTHPSPGFDTDVRRVRNWWELNTDASARVEPVRQFRDRITVTVAAVLATLVIAAVAAVIVFR</sequence>
<dbReference type="EMBL" id="CP108110">
    <property type="protein sequence ID" value="WUQ85223.1"/>
    <property type="molecule type" value="Genomic_DNA"/>
</dbReference>
<feature type="transmembrane region" description="Helical" evidence="1">
    <location>
        <begin position="12"/>
        <end position="31"/>
    </location>
</feature>
<accession>A0ABZ1U2H6</accession>
<organism evidence="2 3">
    <name type="scientific">Kitasatospora purpeofusca</name>
    <dbReference type="NCBI Taxonomy" id="67352"/>
    <lineage>
        <taxon>Bacteria</taxon>
        <taxon>Bacillati</taxon>
        <taxon>Actinomycetota</taxon>
        <taxon>Actinomycetes</taxon>
        <taxon>Kitasatosporales</taxon>
        <taxon>Streptomycetaceae</taxon>
        <taxon>Kitasatospora</taxon>
    </lineage>
</organism>
<reference evidence="2" key="1">
    <citation type="submission" date="2022-10" db="EMBL/GenBank/DDBJ databases">
        <title>The complete genomes of actinobacterial strains from the NBC collection.</title>
        <authorList>
            <person name="Joergensen T.S."/>
            <person name="Alvarez Arevalo M."/>
            <person name="Sterndorff E.B."/>
            <person name="Faurdal D."/>
            <person name="Vuksanovic O."/>
            <person name="Mourched A.-S."/>
            <person name="Charusanti P."/>
            <person name="Shaw S."/>
            <person name="Blin K."/>
            <person name="Weber T."/>
        </authorList>
    </citation>
    <scope>NUCLEOTIDE SEQUENCE</scope>
    <source>
        <strain evidence="2">NBC_00222</strain>
    </source>
</reference>
<keyword evidence="1" id="KW-0472">Membrane</keyword>
<keyword evidence="1" id="KW-0812">Transmembrane</keyword>
<evidence type="ECO:0000256" key="1">
    <source>
        <dbReference type="SAM" id="Phobius"/>
    </source>
</evidence>
<proteinExistence type="predicted"/>
<protein>
    <recommendedName>
        <fullName evidence="4">PH domain-containing protein</fullName>
    </recommendedName>
</protein>